<gene>
    <name evidence="2" type="ORF">QRT04_10110</name>
</gene>
<comment type="caution">
    <text evidence="2">The sequence shown here is derived from an EMBL/GenBank/DDBJ whole genome shotgun (WGS) entry which is preliminary data.</text>
</comment>
<dbReference type="InterPro" id="IPR036388">
    <property type="entry name" value="WH-like_DNA-bd_sf"/>
</dbReference>
<sequence>MPGPSVAVSTAVMRLARELRAALDRAFDDLGLTSQQAALLIHMVTGATSPKELAGLLGVDTAGMTRMLDRLERKGLVTRAADPDDRRAVRVSPTPAGAALVPRLAPIFDRVSAALVGDLDARDLTRTVEALLANLHDADAR</sequence>
<evidence type="ECO:0000313" key="3">
    <source>
        <dbReference type="Proteomes" id="UP001529338"/>
    </source>
</evidence>
<dbReference type="PANTHER" id="PTHR33164">
    <property type="entry name" value="TRANSCRIPTIONAL REGULATOR, MARR FAMILY"/>
    <property type="match status" value="1"/>
</dbReference>
<proteinExistence type="predicted"/>
<feature type="domain" description="HTH marR-type" evidence="1">
    <location>
        <begin position="5"/>
        <end position="137"/>
    </location>
</feature>
<organism evidence="2 3">
    <name type="scientific">Cellulomonas alba</name>
    <dbReference type="NCBI Taxonomy" id="3053467"/>
    <lineage>
        <taxon>Bacteria</taxon>
        <taxon>Bacillati</taxon>
        <taxon>Actinomycetota</taxon>
        <taxon>Actinomycetes</taxon>
        <taxon>Micrococcales</taxon>
        <taxon>Cellulomonadaceae</taxon>
        <taxon>Cellulomonas</taxon>
    </lineage>
</organism>
<dbReference type="SMART" id="SM00347">
    <property type="entry name" value="HTH_MARR"/>
    <property type="match status" value="1"/>
</dbReference>
<dbReference type="PRINTS" id="PR00598">
    <property type="entry name" value="HTHMARR"/>
</dbReference>
<dbReference type="SUPFAM" id="SSF46785">
    <property type="entry name" value="Winged helix' DNA-binding domain"/>
    <property type="match status" value="1"/>
</dbReference>
<dbReference type="Gene3D" id="1.10.10.10">
    <property type="entry name" value="Winged helix-like DNA-binding domain superfamily/Winged helix DNA-binding domain"/>
    <property type="match status" value="1"/>
</dbReference>
<dbReference type="EMBL" id="JAUCGQ010000001">
    <property type="protein sequence ID" value="MDM7855284.1"/>
    <property type="molecule type" value="Genomic_DNA"/>
</dbReference>
<protein>
    <submittedName>
        <fullName evidence="2">MarR family transcriptional regulator</fullName>
    </submittedName>
</protein>
<evidence type="ECO:0000313" key="2">
    <source>
        <dbReference type="EMBL" id="MDM7855284.1"/>
    </source>
</evidence>
<dbReference type="InterPro" id="IPR036390">
    <property type="entry name" value="WH_DNA-bd_sf"/>
</dbReference>
<evidence type="ECO:0000259" key="1">
    <source>
        <dbReference type="PROSITE" id="PS50995"/>
    </source>
</evidence>
<name>A0ABT7SI96_9CELL</name>
<reference evidence="2 3" key="1">
    <citation type="submission" date="2023-06" db="EMBL/GenBank/DDBJ databases">
        <title>Cellulomonas sp. MW4 Whole genome sequence.</title>
        <authorList>
            <person name="Park S."/>
        </authorList>
    </citation>
    <scope>NUCLEOTIDE SEQUENCE [LARGE SCALE GENOMIC DNA]</scope>
    <source>
        <strain evidence="2 3">MW4</strain>
    </source>
</reference>
<keyword evidence="3" id="KW-1185">Reference proteome</keyword>
<dbReference type="InterPro" id="IPR039422">
    <property type="entry name" value="MarR/SlyA-like"/>
</dbReference>
<accession>A0ABT7SI96</accession>
<dbReference type="RefSeq" id="WP_289455085.1">
    <property type="nucleotide sequence ID" value="NZ_JAUCGQ010000001.1"/>
</dbReference>
<dbReference type="PROSITE" id="PS50995">
    <property type="entry name" value="HTH_MARR_2"/>
    <property type="match status" value="1"/>
</dbReference>
<dbReference type="InterPro" id="IPR000835">
    <property type="entry name" value="HTH_MarR-typ"/>
</dbReference>
<dbReference type="PANTHER" id="PTHR33164:SF43">
    <property type="entry name" value="HTH-TYPE TRANSCRIPTIONAL REPRESSOR YETL"/>
    <property type="match status" value="1"/>
</dbReference>
<dbReference type="Proteomes" id="UP001529338">
    <property type="component" value="Unassembled WGS sequence"/>
</dbReference>
<dbReference type="Pfam" id="PF01047">
    <property type="entry name" value="MarR"/>
    <property type="match status" value="1"/>
</dbReference>